<protein>
    <recommendedName>
        <fullName evidence="4">Disease resistance N-terminal domain-containing protein</fullName>
    </recommendedName>
</protein>
<gene>
    <name evidence="5" type="ORF">AMTR_s00027p00041360</name>
</gene>
<evidence type="ECO:0000256" key="2">
    <source>
        <dbReference type="ARBA" id="ARBA00022741"/>
    </source>
</evidence>
<keyword evidence="6" id="KW-1185">Reference proteome</keyword>
<keyword evidence="3" id="KW-0611">Plant defense</keyword>
<evidence type="ECO:0000313" key="5">
    <source>
        <dbReference type="EMBL" id="ERN10698.1"/>
    </source>
</evidence>
<dbReference type="Pfam" id="PF18052">
    <property type="entry name" value="Rx_N"/>
    <property type="match status" value="1"/>
</dbReference>
<keyword evidence="2" id="KW-0547">Nucleotide-binding</keyword>
<sequence length="126" mass="14462">MAETATIYLLKKIGGLLSGELKLFSGVEDQVGWIEDEIEGTRVFLKRADKEKERKEGVDVWVRQQPMRCMECLVTLLQFIEEIKINHQFGSTIRSVEARVNAMDMRKNRLDLQREDGEASSLNAMT</sequence>
<dbReference type="GO" id="GO:0006952">
    <property type="term" value="P:defense response"/>
    <property type="evidence" value="ECO:0007669"/>
    <property type="project" value="UniProtKB-KW"/>
</dbReference>
<proteinExistence type="predicted"/>
<evidence type="ECO:0000256" key="3">
    <source>
        <dbReference type="ARBA" id="ARBA00022821"/>
    </source>
</evidence>
<reference evidence="6" key="1">
    <citation type="journal article" date="2013" name="Science">
        <title>The Amborella genome and the evolution of flowering plants.</title>
        <authorList>
            <consortium name="Amborella Genome Project"/>
        </authorList>
    </citation>
    <scope>NUCLEOTIDE SEQUENCE [LARGE SCALE GENOMIC DNA]</scope>
</reference>
<dbReference type="Gramene" id="ERN10698">
    <property type="protein sequence ID" value="ERN10698"/>
    <property type="gene ID" value="AMTR_s00027p00041360"/>
</dbReference>
<dbReference type="EMBL" id="KI392798">
    <property type="protein sequence ID" value="ERN10698.1"/>
    <property type="molecule type" value="Genomic_DNA"/>
</dbReference>
<dbReference type="CDD" id="cd14798">
    <property type="entry name" value="RX-CC_like"/>
    <property type="match status" value="1"/>
</dbReference>
<keyword evidence="1" id="KW-0677">Repeat</keyword>
<evidence type="ECO:0000313" key="6">
    <source>
        <dbReference type="Proteomes" id="UP000017836"/>
    </source>
</evidence>
<feature type="domain" description="Disease resistance N-terminal" evidence="4">
    <location>
        <begin position="9"/>
        <end position="64"/>
    </location>
</feature>
<accession>W1PRP5</accession>
<dbReference type="InterPro" id="IPR038005">
    <property type="entry name" value="RX-like_CC"/>
</dbReference>
<organism evidence="5 6">
    <name type="scientific">Amborella trichopoda</name>
    <dbReference type="NCBI Taxonomy" id="13333"/>
    <lineage>
        <taxon>Eukaryota</taxon>
        <taxon>Viridiplantae</taxon>
        <taxon>Streptophyta</taxon>
        <taxon>Embryophyta</taxon>
        <taxon>Tracheophyta</taxon>
        <taxon>Spermatophyta</taxon>
        <taxon>Magnoliopsida</taxon>
        <taxon>Amborellales</taxon>
        <taxon>Amborellaceae</taxon>
        <taxon>Amborella</taxon>
    </lineage>
</organism>
<evidence type="ECO:0000256" key="1">
    <source>
        <dbReference type="ARBA" id="ARBA00022737"/>
    </source>
</evidence>
<dbReference type="OMA" id="RECGEIN"/>
<name>W1PRP5_AMBTC</name>
<dbReference type="Gene3D" id="1.20.5.4130">
    <property type="match status" value="1"/>
</dbReference>
<evidence type="ECO:0000259" key="4">
    <source>
        <dbReference type="Pfam" id="PF18052"/>
    </source>
</evidence>
<dbReference type="Proteomes" id="UP000017836">
    <property type="component" value="Unassembled WGS sequence"/>
</dbReference>
<dbReference type="GO" id="GO:0000166">
    <property type="term" value="F:nucleotide binding"/>
    <property type="evidence" value="ECO:0007669"/>
    <property type="project" value="UniProtKB-KW"/>
</dbReference>
<dbReference type="HOGENOM" id="CLU_1984555_0_0_1"/>
<dbReference type="AlphaFoldDB" id="W1PRP5"/>
<dbReference type="InterPro" id="IPR041118">
    <property type="entry name" value="Rx_N"/>
</dbReference>